<evidence type="ECO:0000313" key="1">
    <source>
        <dbReference type="EMBL" id="MBR7672428.1"/>
    </source>
</evidence>
<protein>
    <submittedName>
        <fullName evidence="1">Uncharacterized protein</fullName>
    </submittedName>
</protein>
<comment type="caution">
    <text evidence="1">The sequence shown here is derived from an EMBL/GenBank/DDBJ whole genome shotgun (WGS) entry which is preliminary data.</text>
</comment>
<keyword evidence="2" id="KW-1185">Reference proteome</keyword>
<dbReference type="EMBL" id="JAGSMN010000100">
    <property type="protein sequence ID" value="MBR7672428.1"/>
    <property type="molecule type" value="Genomic_DNA"/>
</dbReference>
<accession>A0A8T4IKI0</accession>
<sequence length="64" mass="6943">MTGHACEVEGGNHLGQAVRYVATARYPWHAPVWLCTRHGAYLPIAAVRAHVTGETVARAITVFT</sequence>
<feature type="non-terminal residue" evidence="1">
    <location>
        <position position="64"/>
    </location>
</feature>
<organism evidence="1 2">
    <name type="scientific">Streptomyces daliensis</name>
    <dbReference type="NCBI Taxonomy" id="299421"/>
    <lineage>
        <taxon>Bacteria</taxon>
        <taxon>Bacillati</taxon>
        <taxon>Actinomycetota</taxon>
        <taxon>Actinomycetes</taxon>
        <taxon>Kitasatosporales</taxon>
        <taxon>Streptomycetaceae</taxon>
        <taxon>Streptomyces</taxon>
    </lineage>
</organism>
<gene>
    <name evidence="1" type="ORF">KDA82_05145</name>
</gene>
<evidence type="ECO:0000313" key="2">
    <source>
        <dbReference type="Proteomes" id="UP000675554"/>
    </source>
</evidence>
<reference evidence="1" key="1">
    <citation type="submission" date="2021-04" db="EMBL/GenBank/DDBJ databases">
        <title>Sequencing of actinobacteria type strains.</title>
        <authorList>
            <person name="Nguyen G.-S."/>
            <person name="Wentzel A."/>
        </authorList>
    </citation>
    <scope>NUCLEOTIDE SEQUENCE</scope>
    <source>
        <strain evidence="1">DSM 42095</strain>
    </source>
</reference>
<name>A0A8T4IKI0_9ACTN</name>
<dbReference type="AlphaFoldDB" id="A0A8T4IKI0"/>
<proteinExistence type="predicted"/>
<dbReference type="Proteomes" id="UP000675554">
    <property type="component" value="Unassembled WGS sequence"/>
</dbReference>